<reference evidence="2" key="1">
    <citation type="journal article" date="2021" name="Proc. Natl. Acad. Sci. U.S.A.">
        <title>A Catalog of Tens of Thousands of Viruses from Human Metagenomes Reveals Hidden Associations with Chronic Diseases.</title>
        <authorList>
            <person name="Tisza M.J."/>
            <person name="Buck C.B."/>
        </authorList>
    </citation>
    <scope>NUCLEOTIDE SEQUENCE</scope>
    <source>
        <strain evidence="2">Ctu1h4</strain>
    </source>
</reference>
<dbReference type="EMBL" id="BK015001">
    <property type="protein sequence ID" value="DAD86508.1"/>
    <property type="molecule type" value="Genomic_DNA"/>
</dbReference>
<dbReference type="InterPro" id="IPR021229">
    <property type="entry name" value="DUF2800"/>
</dbReference>
<name>A0A8S5MWC1_9CAUD</name>
<dbReference type="Pfam" id="PF10926">
    <property type="entry name" value="DUF2800"/>
    <property type="match status" value="1"/>
</dbReference>
<proteinExistence type="predicted"/>
<evidence type="ECO:0000256" key="1">
    <source>
        <dbReference type="SAM" id="MobiDB-lite"/>
    </source>
</evidence>
<protein>
    <submittedName>
        <fullName evidence="2">PD-(D/E)XK nuclease superfamily protein</fullName>
    </submittedName>
</protein>
<feature type="region of interest" description="Disordered" evidence="1">
    <location>
        <begin position="360"/>
        <end position="384"/>
    </location>
</feature>
<sequence>MPPKGHASLGPSSAARWLSCPASVPLAAAAPTPPETPYAAEGTAAHALAEIYARFELIDHDEARRDHALAHWDAKYAAEYDRRDMERHVGKYVDQVRAALDSEPHSVLLLEQRMDTGVPGVWGTGDAVVVSPRLVHVLDLKYGQGVPVNAVGNPQLRLYGLGAMNEFGDLLGSIEEVAVTIVQPRLGSVSSETLTVQELVEWRDTVVMPAVQKVEDGAGDFGPGEAACRFCPVAGECRARRDFLVARDFGDPGLLDDEEVGAELERVAQIRHWCDALEGVAFDRIYTEGRTIPGFKVVAGRGRRVVTDPAAAIQTLIDSGYQPEQVAEFKILPLGKLEKLVGKSDLPDLIGDYITKKEGKPSLVGDADPRPPLTAAASAAADFG</sequence>
<feature type="compositionally biased region" description="Low complexity" evidence="1">
    <location>
        <begin position="375"/>
        <end position="384"/>
    </location>
</feature>
<evidence type="ECO:0000313" key="2">
    <source>
        <dbReference type="EMBL" id="DAD86508.1"/>
    </source>
</evidence>
<accession>A0A8S5MWC1</accession>
<organism evidence="2">
    <name type="scientific">Siphoviridae sp. ctu1h4</name>
    <dbReference type="NCBI Taxonomy" id="2826499"/>
    <lineage>
        <taxon>Viruses</taxon>
        <taxon>Duplodnaviria</taxon>
        <taxon>Heunggongvirae</taxon>
        <taxon>Uroviricota</taxon>
        <taxon>Caudoviricetes</taxon>
    </lineage>
</organism>